<reference evidence="2 5" key="2">
    <citation type="journal article" date="2014" name="BMC Genomics">
        <title>An improved genome release (version Mt4.0) for the model legume Medicago truncatula.</title>
        <authorList>
            <person name="Tang H."/>
            <person name="Krishnakumar V."/>
            <person name="Bidwell S."/>
            <person name="Rosen B."/>
            <person name="Chan A."/>
            <person name="Zhou S."/>
            <person name="Gentzbittel L."/>
            <person name="Childs K.L."/>
            <person name="Yandell M."/>
            <person name="Gundlach H."/>
            <person name="Mayer K.F."/>
            <person name="Schwartz D.C."/>
            <person name="Town C.D."/>
        </authorList>
    </citation>
    <scope>GENOME REANNOTATION</scope>
    <source>
        <strain evidence="2">A17</strain>
        <strain evidence="4 5">cv. Jemalong A17</strain>
    </source>
</reference>
<dbReference type="Pfam" id="PF02458">
    <property type="entry name" value="Transferase"/>
    <property type="match status" value="1"/>
</dbReference>
<reference evidence="4" key="3">
    <citation type="submission" date="2015-04" db="UniProtKB">
        <authorList>
            <consortium name="EnsemblPlants"/>
        </authorList>
    </citation>
    <scope>IDENTIFICATION</scope>
    <source>
        <strain evidence="4">cv. Jemalong A17</strain>
    </source>
</reference>
<evidence type="ECO:0000313" key="4">
    <source>
        <dbReference type="EnsemblPlants" id="KEH40827"/>
    </source>
</evidence>
<dbReference type="HOGENOM" id="CLU_049517_0_0_1"/>
<sequence>MSSLPSLETPHQSSRITTVVPLTPTLQGDEIVAYNLNYMDLLMKLHYIRSIYVFNSEVMQNLSLSDLKTPIYALLESCSHVSGRIRILESGRPFIKCNDAGVRVAETRCDKTLHEWFDEKEYSVEGFVPDHVLGPDLAFSPLVFVKFTHFKCGGLSVGMSWAHILGDAFSAFNFISKWSQILAGQAPPKSLHKQNLTKPQFSLNSVSDNPISIKRATCVEEYWLATNHSDVATHTFHITSNQLHHLVTPSTTSNNIKTKYFEIISAMIWKCIAQIRGDFGQTVVTICTTNISNRAENEFPTNGSVLSKIETNFPPDQANILDLANLITEKKMNENHVLEKIVEDGEGKEHFIVYGAKLTFVDLEEADFYEIKINGQKPIMVNCDFRGVHDEGVVLVLPGPEDTDGNNGRMITVSLPGKELDQLKCKLAGELGIQYLHFE</sequence>
<dbReference type="EMBL" id="CM001217">
    <property type="protein sequence ID" value="KEH40827.1"/>
    <property type="molecule type" value="Genomic_DNA"/>
</dbReference>
<dbReference type="EnsemblPlants" id="KEH40827">
    <property type="protein sequence ID" value="KEH40827"/>
    <property type="gene ID" value="MTR_1g035890"/>
</dbReference>
<dbReference type="Gramene" id="rna1783">
    <property type="protein sequence ID" value="RHN78249.1"/>
    <property type="gene ID" value="gene1783"/>
</dbReference>
<keyword evidence="2" id="KW-0808">Transferase</keyword>
<dbReference type="PANTHER" id="PTHR31642">
    <property type="entry name" value="TRICHOTHECENE 3-O-ACETYLTRANSFERASE"/>
    <property type="match status" value="1"/>
</dbReference>
<gene>
    <name evidence="4" type="primary">25482739</name>
    <name evidence="2" type="ordered locus">MTR_1g035890</name>
    <name evidence="3" type="ORF">MtrunA17_Chr1g0163441</name>
</gene>
<dbReference type="KEGG" id="mtr:25482739"/>
<dbReference type="OrthoDB" id="1862401at2759"/>
<keyword evidence="5" id="KW-1185">Reference proteome</keyword>
<dbReference type="InterPro" id="IPR050317">
    <property type="entry name" value="Plant_Fungal_Acyltransferase"/>
</dbReference>
<dbReference type="PANTHER" id="PTHR31642:SF259">
    <property type="entry name" value="PROTEIN ECERIFERUM 2"/>
    <property type="match status" value="1"/>
</dbReference>
<comment type="similarity">
    <text evidence="1">Belongs to the plant acyltransferase family.</text>
</comment>
<dbReference type="STRING" id="3880.A0A072VGC5"/>
<accession>A0A072VGC5</accession>
<evidence type="ECO:0000313" key="2">
    <source>
        <dbReference type="EMBL" id="KEH40827.1"/>
    </source>
</evidence>
<dbReference type="InterPro" id="IPR023213">
    <property type="entry name" value="CAT-like_dom_sf"/>
</dbReference>
<proteinExistence type="inferred from homology"/>
<evidence type="ECO:0000313" key="5">
    <source>
        <dbReference type="Proteomes" id="UP000002051"/>
    </source>
</evidence>
<dbReference type="Proteomes" id="UP000265566">
    <property type="component" value="Chromosome 1"/>
</dbReference>
<dbReference type="Proteomes" id="UP000002051">
    <property type="component" value="Unassembled WGS sequence"/>
</dbReference>
<dbReference type="EMBL" id="PSQE01000001">
    <property type="protein sequence ID" value="RHN78249.1"/>
    <property type="molecule type" value="Genomic_DNA"/>
</dbReference>
<evidence type="ECO:0000256" key="1">
    <source>
        <dbReference type="ARBA" id="ARBA00009861"/>
    </source>
</evidence>
<dbReference type="Gene3D" id="3.30.559.10">
    <property type="entry name" value="Chloramphenicol acetyltransferase-like domain"/>
    <property type="match status" value="2"/>
</dbReference>
<reference evidence="3" key="5">
    <citation type="journal article" date="2018" name="Nat. Plants">
        <title>Whole-genome landscape of Medicago truncatula symbiotic genes.</title>
        <authorList>
            <person name="Pecrix Y."/>
            <person name="Gamas P."/>
            <person name="Carrere S."/>
        </authorList>
    </citation>
    <scope>NUCLEOTIDE SEQUENCE</scope>
    <source>
        <tissue evidence="3">Leaves</tissue>
    </source>
</reference>
<name>A0A072VGC5_MEDTR</name>
<dbReference type="AlphaFoldDB" id="A0A072VGC5"/>
<reference evidence="2 5" key="1">
    <citation type="journal article" date="2011" name="Nature">
        <title>The Medicago genome provides insight into the evolution of rhizobial symbioses.</title>
        <authorList>
            <person name="Young N.D."/>
            <person name="Debelle F."/>
            <person name="Oldroyd G.E."/>
            <person name="Geurts R."/>
            <person name="Cannon S.B."/>
            <person name="Udvardi M.K."/>
            <person name="Benedito V.A."/>
            <person name="Mayer K.F."/>
            <person name="Gouzy J."/>
            <person name="Schoof H."/>
            <person name="Van de Peer Y."/>
            <person name="Proost S."/>
            <person name="Cook D.R."/>
            <person name="Meyers B.C."/>
            <person name="Spannagl M."/>
            <person name="Cheung F."/>
            <person name="De Mita S."/>
            <person name="Krishnakumar V."/>
            <person name="Gundlach H."/>
            <person name="Zhou S."/>
            <person name="Mudge J."/>
            <person name="Bharti A.K."/>
            <person name="Murray J.D."/>
            <person name="Naoumkina M.A."/>
            <person name="Rosen B."/>
            <person name="Silverstein K.A."/>
            <person name="Tang H."/>
            <person name="Rombauts S."/>
            <person name="Zhao P.X."/>
            <person name="Zhou P."/>
            <person name="Barbe V."/>
            <person name="Bardou P."/>
            <person name="Bechner M."/>
            <person name="Bellec A."/>
            <person name="Berger A."/>
            <person name="Berges H."/>
            <person name="Bidwell S."/>
            <person name="Bisseling T."/>
            <person name="Choisne N."/>
            <person name="Couloux A."/>
            <person name="Denny R."/>
            <person name="Deshpande S."/>
            <person name="Dai X."/>
            <person name="Doyle J.J."/>
            <person name="Dudez A.M."/>
            <person name="Farmer A.D."/>
            <person name="Fouteau S."/>
            <person name="Franken C."/>
            <person name="Gibelin C."/>
            <person name="Gish J."/>
            <person name="Goldstein S."/>
            <person name="Gonzalez A.J."/>
            <person name="Green P.J."/>
            <person name="Hallab A."/>
            <person name="Hartog M."/>
            <person name="Hua A."/>
            <person name="Humphray S.J."/>
            <person name="Jeong D.H."/>
            <person name="Jing Y."/>
            <person name="Jocker A."/>
            <person name="Kenton S.M."/>
            <person name="Kim D.J."/>
            <person name="Klee K."/>
            <person name="Lai H."/>
            <person name="Lang C."/>
            <person name="Lin S."/>
            <person name="Macmil S.L."/>
            <person name="Magdelenat G."/>
            <person name="Matthews L."/>
            <person name="McCorrison J."/>
            <person name="Monaghan E.L."/>
            <person name="Mun J.H."/>
            <person name="Najar F.Z."/>
            <person name="Nicholson C."/>
            <person name="Noirot C."/>
            <person name="O'Bleness M."/>
            <person name="Paule C.R."/>
            <person name="Poulain J."/>
            <person name="Prion F."/>
            <person name="Qin B."/>
            <person name="Qu C."/>
            <person name="Retzel E.F."/>
            <person name="Riddle C."/>
            <person name="Sallet E."/>
            <person name="Samain S."/>
            <person name="Samson N."/>
            <person name="Sanders I."/>
            <person name="Saurat O."/>
            <person name="Scarpelli C."/>
            <person name="Schiex T."/>
            <person name="Segurens B."/>
            <person name="Severin A.J."/>
            <person name="Sherrier D.J."/>
            <person name="Shi R."/>
            <person name="Sims S."/>
            <person name="Singer S.R."/>
            <person name="Sinharoy S."/>
            <person name="Sterck L."/>
            <person name="Viollet A."/>
            <person name="Wang B.B."/>
            <person name="Wang K."/>
            <person name="Wang M."/>
            <person name="Wang X."/>
            <person name="Warfsmann J."/>
            <person name="Weissenbach J."/>
            <person name="White D.D."/>
            <person name="White J.D."/>
            <person name="Wiley G.B."/>
            <person name="Wincker P."/>
            <person name="Xing Y."/>
            <person name="Yang L."/>
            <person name="Yao Z."/>
            <person name="Ying F."/>
            <person name="Zhai J."/>
            <person name="Zhou L."/>
            <person name="Zuber A."/>
            <person name="Denarie J."/>
            <person name="Dixon R.A."/>
            <person name="May G.D."/>
            <person name="Schwartz D.C."/>
            <person name="Rogers J."/>
            <person name="Quetier F."/>
            <person name="Town C.D."/>
            <person name="Roe B.A."/>
        </authorList>
    </citation>
    <scope>NUCLEOTIDE SEQUENCE [LARGE SCALE GENOMIC DNA]</scope>
    <source>
        <strain evidence="2">A17</strain>
        <strain evidence="4 5">cv. Jemalong A17</strain>
    </source>
</reference>
<evidence type="ECO:0000313" key="6">
    <source>
        <dbReference type="Proteomes" id="UP000265566"/>
    </source>
</evidence>
<reference evidence="6" key="4">
    <citation type="journal article" date="2018" name="Nat. Plants">
        <title>Whole-genome landscape of Medicago truncatula symbiotic genes.</title>
        <authorList>
            <person name="Pecrix Y."/>
            <person name="Staton S.E."/>
            <person name="Sallet E."/>
            <person name="Lelandais-Briere C."/>
            <person name="Moreau S."/>
            <person name="Carrere S."/>
            <person name="Blein T."/>
            <person name="Jardinaud M.F."/>
            <person name="Latrasse D."/>
            <person name="Zouine M."/>
            <person name="Zahm M."/>
            <person name="Kreplak J."/>
            <person name="Mayjonade B."/>
            <person name="Satge C."/>
            <person name="Perez M."/>
            <person name="Cauet S."/>
            <person name="Marande W."/>
            <person name="Chantry-Darmon C."/>
            <person name="Lopez-Roques C."/>
            <person name="Bouchez O."/>
            <person name="Berard A."/>
            <person name="Debelle F."/>
            <person name="Munos S."/>
            <person name="Bendahmane A."/>
            <person name="Berges H."/>
            <person name="Niebel A."/>
            <person name="Buitink J."/>
            <person name="Frugier F."/>
            <person name="Benhamed M."/>
            <person name="Crespi M."/>
            <person name="Gouzy J."/>
            <person name="Gamas P."/>
        </authorList>
    </citation>
    <scope>NUCLEOTIDE SEQUENCE [LARGE SCALE GENOMIC DNA]</scope>
    <source>
        <strain evidence="6">cv. Jemalong A17</strain>
    </source>
</reference>
<dbReference type="GO" id="GO:0016747">
    <property type="term" value="F:acyltransferase activity, transferring groups other than amino-acyl groups"/>
    <property type="evidence" value="ECO:0000318"/>
    <property type="project" value="GO_Central"/>
</dbReference>
<protein>
    <submittedName>
        <fullName evidence="3">Putative transferase</fullName>
    </submittedName>
    <submittedName>
        <fullName evidence="2">Transferase family protein</fullName>
    </submittedName>
</protein>
<evidence type="ECO:0000313" key="3">
    <source>
        <dbReference type="EMBL" id="RHN78249.1"/>
    </source>
</evidence>
<organism evidence="2 5">
    <name type="scientific">Medicago truncatula</name>
    <name type="common">Barrel medic</name>
    <name type="synonym">Medicago tribuloides</name>
    <dbReference type="NCBI Taxonomy" id="3880"/>
    <lineage>
        <taxon>Eukaryota</taxon>
        <taxon>Viridiplantae</taxon>
        <taxon>Streptophyta</taxon>
        <taxon>Embryophyta</taxon>
        <taxon>Tracheophyta</taxon>
        <taxon>Spermatophyta</taxon>
        <taxon>Magnoliopsida</taxon>
        <taxon>eudicotyledons</taxon>
        <taxon>Gunneridae</taxon>
        <taxon>Pentapetalae</taxon>
        <taxon>rosids</taxon>
        <taxon>fabids</taxon>
        <taxon>Fabales</taxon>
        <taxon>Fabaceae</taxon>
        <taxon>Papilionoideae</taxon>
        <taxon>50 kb inversion clade</taxon>
        <taxon>NPAAA clade</taxon>
        <taxon>Hologalegina</taxon>
        <taxon>IRL clade</taxon>
        <taxon>Trifolieae</taxon>
        <taxon>Medicago</taxon>
    </lineage>
</organism>